<protein>
    <submittedName>
        <fullName evidence="2">Uncharacterized protein</fullName>
    </submittedName>
</protein>
<keyword evidence="3" id="KW-1185">Reference proteome</keyword>
<dbReference type="AlphaFoldDB" id="E0SP68"/>
<feature type="region of interest" description="Disordered" evidence="1">
    <location>
        <begin position="1"/>
        <end position="36"/>
    </location>
</feature>
<accession>E0SP68</accession>
<name>E0SP68_IGNAA</name>
<dbReference type="STRING" id="583356.Igag_1189"/>
<reference evidence="2 3" key="1">
    <citation type="journal article" date="2010" name="Stand. Genomic Sci.">
        <title>Complete genome sequence of Ignisphaera aggregans type strain (AQ1.S1).</title>
        <authorList>
            <person name="Goker M."/>
            <person name="Held B."/>
            <person name="Lapidus A."/>
            <person name="Nolan M."/>
            <person name="Spring S."/>
            <person name="Yasawong M."/>
            <person name="Lucas S."/>
            <person name="Glavina Del Rio T."/>
            <person name="Tice H."/>
            <person name="Cheng J.F."/>
            <person name="Goodwin L."/>
            <person name="Tapia R."/>
            <person name="Pitluck S."/>
            <person name="Liolios K."/>
            <person name="Ivanova N."/>
            <person name="Mavromatis K."/>
            <person name="Mikhailova N."/>
            <person name="Pati A."/>
            <person name="Chen A."/>
            <person name="Palaniappan K."/>
            <person name="Brambilla E."/>
            <person name="Land M."/>
            <person name="Hauser L."/>
            <person name="Chang Y.J."/>
            <person name="Jeffries C.D."/>
            <person name="Brettin T."/>
            <person name="Detter J.C."/>
            <person name="Han C."/>
            <person name="Rohde M."/>
            <person name="Sikorski J."/>
            <person name="Woyke T."/>
            <person name="Bristow J."/>
            <person name="Eisen J.A."/>
            <person name="Markowitz V."/>
            <person name="Hugenholtz P."/>
            <person name="Kyrpides N.C."/>
            <person name="Klenk H.P."/>
        </authorList>
    </citation>
    <scope>NUCLEOTIDE SEQUENCE [LARGE SCALE GENOMIC DNA]</scope>
    <source>
        <strain evidence="3">DSM 17230 / JCM 13409 / AQ1.S1</strain>
    </source>
</reference>
<dbReference type="HOGENOM" id="CLU_084972_0_0_2"/>
<dbReference type="Proteomes" id="UP000001304">
    <property type="component" value="Chromosome"/>
</dbReference>
<evidence type="ECO:0000256" key="1">
    <source>
        <dbReference type="SAM" id="MobiDB-lite"/>
    </source>
</evidence>
<feature type="compositionally biased region" description="Basic and acidic residues" evidence="1">
    <location>
        <begin position="12"/>
        <end position="32"/>
    </location>
</feature>
<feature type="compositionally biased region" description="Basic residues" evidence="1">
    <location>
        <begin position="1"/>
        <end position="11"/>
    </location>
</feature>
<evidence type="ECO:0000313" key="2">
    <source>
        <dbReference type="EMBL" id="ADM27995.1"/>
    </source>
</evidence>
<organism evidence="2 3">
    <name type="scientific">Ignisphaera aggregans (strain DSM 17230 / JCM 13409 / AQ1.S1)</name>
    <dbReference type="NCBI Taxonomy" id="583356"/>
    <lineage>
        <taxon>Archaea</taxon>
        <taxon>Thermoproteota</taxon>
        <taxon>Thermoprotei</taxon>
        <taxon>Desulfurococcales</taxon>
        <taxon>Desulfurococcaceae</taxon>
        <taxon>Ignisphaera</taxon>
    </lineage>
</organism>
<gene>
    <name evidence="2" type="ordered locus">Igag_1189</name>
</gene>
<dbReference type="KEGG" id="iag:Igag_1189"/>
<dbReference type="BioCyc" id="IAGG583356:GHAH-1166-MONOMER"/>
<dbReference type="EMBL" id="CP002098">
    <property type="protein sequence ID" value="ADM27995.1"/>
    <property type="molecule type" value="Genomic_DNA"/>
</dbReference>
<proteinExistence type="predicted"/>
<sequence length="280" mass="32612">MPRKKSSTAKTKRLDESSKKESEEMKQIEDSVKVSISSRRGRQSRKRYVDTEEWVSRHLSELISLLGLEFLELNEDEYVVLLTRVVEMLRGESSTLDIDTIARRFRRNIEYIYPVIARTLLELRERLSVQQLEFVVNYIGDAVLGYAPRLYSEAIKLGRNDLVERLREIWRKWWVAKKHPILPVVCPVCGFNSLMPDMNCIICGSNISEKQLKEYINFGELLKEFAKSSDIESIKKALSYGYVYVNSLGIKAPSEHRDVLDIEVLLSNEEKELLRKYISQ</sequence>
<evidence type="ECO:0000313" key="3">
    <source>
        <dbReference type="Proteomes" id="UP000001304"/>
    </source>
</evidence>